<proteinExistence type="predicted"/>
<dbReference type="PROSITE" id="PS50212">
    <property type="entry name" value="RASGEF_NTER"/>
    <property type="match status" value="1"/>
</dbReference>
<feature type="compositionally biased region" description="Polar residues" evidence="3">
    <location>
        <begin position="1424"/>
        <end position="1439"/>
    </location>
</feature>
<dbReference type="InterPro" id="IPR000651">
    <property type="entry name" value="Ras-like_Gua-exchang_fac_N"/>
</dbReference>
<feature type="region of interest" description="Disordered" evidence="3">
    <location>
        <begin position="118"/>
        <end position="177"/>
    </location>
</feature>
<feature type="region of interest" description="Disordered" evidence="3">
    <location>
        <begin position="1"/>
        <end position="67"/>
    </location>
</feature>
<feature type="compositionally biased region" description="Polar residues" evidence="3">
    <location>
        <begin position="1874"/>
        <end position="1883"/>
    </location>
</feature>
<evidence type="ECO:0000313" key="7">
    <source>
        <dbReference type="Proteomes" id="UP000242877"/>
    </source>
</evidence>
<dbReference type="SUPFAM" id="SSF48366">
    <property type="entry name" value="Ras GEF"/>
    <property type="match status" value="1"/>
</dbReference>
<dbReference type="PANTHER" id="PTHR23113">
    <property type="entry name" value="GUANINE NUCLEOTIDE EXCHANGE FACTOR"/>
    <property type="match status" value="1"/>
</dbReference>
<feature type="compositionally biased region" description="Polar residues" evidence="3">
    <location>
        <begin position="1481"/>
        <end position="1507"/>
    </location>
</feature>
<dbReference type="InterPro" id="IPR036964">
    <property type="entry name" value="RASGEF_cat_dom_sf"/>
</dbReference>
<dbReference type="EMBL" id="AZGZ01000001">
    <property type="protein sequence ID" value="KZZ98143.1"/>
    <property type="molecule type" value="Genomic_DNA"/>
</dbReference>
<dbReference type="Pfam" id="PF00617">
    <property type="entry name" value="RasGEF"/>
    <property type="match status" value="1"/>
</dbReference>
<evidence type="ECO:0000256" key="2">
    <source>
        <dbReference type="PROSITE-ProRule" id="PRU00168"/>
    </source>
</evidence>
<feature type="compositionally biased region" description="Polar residues" evidence="3">
    <location>
        <begin position="153"/>
        <end position="166"/>
    </location>
</feature>
<feature type="compositionally biased region" description="Polar residues" evidence="3">
    <location>
        <begin position="48"/>
        <end position="67"/>
    </location>
</feature>
<reference evidence="6 7" key="1">
    <citation type="journal article" date="2016" name="Genome Biol. Evol.">
        <title>Divergent and convergent evolution of fungal pathogenicity.</title>
        <authorList>
            <person name="Shang Y."/>
            <person name="Xiao G."/>
            <person name="Zheng P."/>
            <person name="Cen K."/>
            <person name="Zhan S."/>
            <person name="Wang C."/>
        </authorList>
    </citation>
    <scope>NUCLEOTIDE SEQUENCE [LARGE SCALE GENOMIC DNA]</scope>
    <source>
        <strain evidence="6 7">ARSEF 7405</strain>
    </source>
</reference>
<feature type="compositionally biased region" description="Basic residues" evidence="3">
    <location>
        <begin position="738"/>
        <end position="749"/>
    </location>
</feature>
<keyword evidence="1 2" id="KW-0344">Guanine-nucleotide releasing factor</keyword>
<feature type="compositionally biased region" description="Low complexity" evidence="3">
    <location>
        <begin position="1"/>
        <end position="18"/>
    </location>
</feature>
<dbReference type="PROSITE" id="PS50009">
    <property type="entry name" value="RASGEF_CAT"/>
    <property type="match status" value="1"/>
</dbReference>
<feature type="compositionally biased region" description="Polar residues" evidence="3">
    <location>
        <begin position="1940"/>
        <end position="1954"/>
    </location>
</feature>
<feature type="compositionally biased region" description="Polar residues" evidence="3">
    <location>
        <begin position="1320"/>
        <end position="1339"/>
    </location>
</feature>
<dbReference type="Proteomes" id="UP000242877">
    <property type="component" value="Unassembled WGS sequence"/>
</dbReference>
<feature type="compositionally biased region" description="Low complexity" evidence="3">
    <location>
        <begin position="1863"/>
        <end position="1872"/>
    </location>
</feature>
<protein>
    <submittedName>
        <fullName evidence="6">Ras guanine nucleotide exchange factor</fullName>
    </submittedName>
</protein>
<feature type="compositionally biased region" description="Polar residues" evidence="3">
    <location>
        <begin position="210"/>
        <end position="221"/>
    </location>
</feature>
<feature type="compositionally biased region" description="Polar residues" evidence="3">
    <location>
        <begin position="1300"/>
        <end position="1312"/>
    </location>
</feature>
<dbReference type="SMART" id="SM00147">
    <property type="entry name" value="RasGEF"/>
    <property type="match status" value="1"/>
</dbReference>
<feature type="compositionally biased region" description="Polar residues" evidence="3">
    <location>
        <begin position="723"/>
        <end position="737"/>
    </location>
</feature>
<feature type="region of interest" description="Disordered" evidence="3">
    <location>
        <begin position="1712"/>
        <end position="1741"/>
    </location>
</feature>
<keyword evidence="7" id="KW-1185">Reference proteome</keyword>
<dbReference type="CDD" id="cd06224">
    <property type="entry name" value="REM"/>
    <property type="match status" value="1"/>
</dbReference>
<feature type="region of interest" description="Disordered" evidence="3">
    <location>
        <begin position="301"/>
        <end position="320"/>
    </location>
</feature>
<dbReference type="SMART" id="SM00229">
    <property type="entry name" value="RasGEFN"/>
    <property type="match status" value="1"/>
</dbReference>
<feature type="compositionally biased region" description="Basic and acidic residues" evidence="3">
    <location>
        <begin position="1183"/>
        <end position="1194"/>
    </location>
</feature>
<dbReference type="PANTHER" id="PTHR23113:SF363">
    <property type="entry name" value="PROTEIN SON OF SEVENLESS"/>
    <property type="match status" value="1"/>
</dbReference>
<dbReference type="GO" id="GO:0005886">
    <property type="term" value="C:plasma membrane"/>
    <property type="evidence" value="ECO:0007669"/>
    <property type="project" value="TreeGrafter"/>
</dbReference>
<feature type="region of interest" description="Disordered" evidence="3">
    <location>
        <begin position="1025"/>
        <end position="1064"/>
    </location>
</feature>
<feature type="compositionally biased region" description="Basic and acidic residues" evidence="3">
    <location>
        <begin position="941"/>
        <end position="950"/>
    </location>
</feature>
<dbReference type="Gene3D" id="1.10.840.10">
    <property type="entry name" value="Ras guanine-nucleotide exchange factors catalytic domain"/>
    <property type="match status" value="1"/>
</dbReference>
<feature type="domain" description="Ras-GEF" evidence="4">
    <location>
        <begin position="2023"/>
        <end position="2266"/>
    </location>
</feature>
<dbReference type="GO" id="GO:0007265">
    <property type="term" value="P:Ras protein signal transduction"/>
    <property type="evidence" value="ECO:0007669"/>
    <property type="project" value="TreeGrafter"/>
</dbReference>
<feature type="compositionally biased region" description="Low complexity" evidence="3">
    <location>
        <begin position="264"/>
        <end position="281"/>
    </location>
</feature>
<evidence type="ECO:0000313" key="6">
    <source>
        <dbReference type="EMBL" id="KZZ98143.1"/>
    </source>
</evidence>
<feature type="compositionally biased region" description="Basic and acidic residues" evidence="3">
    <location>
        <begin position="1726"/>
        <end position="1741"/>
    </location>
</feature>
<evidence type="ECO:0000259" key="5">
    <source>
        <dbReference type="PROSITE" id="PS50212"/>
    </source>
</evidence>
<feature type="compositionally biased region" description="Basic and acidic residues" evidence="3">
    <location>
        <begin position="222"/>
        <end position="232"/>
    </location>
</feature>
<feature type="region of interest" description="Disordered" evidence="3">
    <location>
        <begin position="210"/>
        <end position="232"/>
    </location>
</feature>
<feature type="region of interest" description="Disordered" evidence="3">
    <location>
        <begin position="723"/>
        <end position="755"/>
    </location>
</feature>
<gene>
    <name evidence="6" type="ORF">AAP_00404</name>
</gene>
<organism evidence="6 7">
    <name type="scientific">Ascosphaera apis ARSEF 7405</name>
    <dbReference type="NCBI Taxonomy" id="392613"/>
    <lineage>
        <taxon>Eukaryota</taxon>
        <taxon>Fungi</taxon>
        <taxon>Dikarya</taxon>
        <taxon>Ascomycota</taxon>
        <taxon>Pezizomycotina</taxon>
        <taxon>Eurotiomycetes</taxon>
        <taxon>Eurotiomycetidae</taxon>
        <taxon>Onygenales</taxon>
        <taxon>Ascosphaeraceae</taxon>
        <taxon>Ascosphaera</taxon>
    </lineage>
</organism>
<feature type="compositionally biased region" description="Basic and acidic residues" evidence="3">
    <location>
        <begin position="167"/>
        <end position="177"/>
    </location>
</feature>
<feature type="compositionally biased region" description="Polar residues" evidence="3">
    <location>
        <begin position="301"/>
        <end position="312"/>
    </location>
</feature>
<feature type="domain" description="N-terminal Ras-GEF" evidence="5">
    <location>
        <begin position="453"/>
        <end position="576"/>
    </location>
</feature>
<feature type="region of interest" description="Disordered" evidence="3">
    <location>
        <begin position="1933"/>
        <end position="2010"/>
    </location>
</feature>
<feature type="region of interest" description="Disordered" evidence="3">
    <location>
        <begin position="254"/>
        <end position="287"/>
    </location>
</feature>
<feature type="region of interest" description="Disordered" evidence="3">
    <location>
        <begin position="1285"/>
        <end position="1339"/>
    </location>
</feature>
<dbReference type="GO" id="GO:0005085">
    <property type="term" value="F:guanyl-nucleotide exchange factor activity"/>
    <property type="evidence" value="ECO:0007669"/>
    <property type="project" value="UniProtKB-KW"/>
</dbReference>
<feature type="region of interest" description="Disordered" evidence="3">
    <location>
        <begin position="930"/>
        <end position="997"/>
    </location>
</feature>
<feature type="region of interest" description="Disordered" evidence="3">
    <location>
        <begin position="1375"/>
        <end position="1441"/>
    </location>
</feature>
<name>A0A168DV08_9EURO</name>
<dbReference type="InterPro" id="IPR008937">
    <property type="entry name" value="Ras-like_GEF"/>
</dbReference>
<feature type="region of interest" description="Disordered" evidence="3">
    <location>
        <begin position="1845"/>
        <end position="1920"/>
    </location>
</feature>
<feature type="region of interest" description="Disordered" evidence="3">
    <location>
        <begin position="1077"/>
        <end position="1197"/>
    </location>
</feature>
<dbReference type="VEuPathDB" id="FungiDB:AAP_00404"/>
<feature type="region of interest" description="Disordered" evidence="3">
    <location>
        <begin position="1646"/>
        <end position="1673"/>
    </location>
</feature>
<accession>A0A168DV08</accession>
<dbReference type="OrthoDB" id="10254377at2759"/>
<feature type="compositionally biased region" description="Polar residues" evidence="3">
    <location>
        <begin position="1080"/>
        <end position="1093"/>
    </location>
</feature>
<sequence length="2270" mass="250899">MDSDSQLLPAPRQQQQLQDAHIQPGELLRPPTASTSGPPGLLGLPENSLVTDSSNRRPVTNASQDVQTATGLTANLACEPRLKNSVSHSHLQLRFHDQQRHSHSSRPTHMRTHILRSYQSSSDLSTNKKERLLPRSAGSSNVLRRAPDKKPQAQDTTKSGPRTGNTKKGEYVNGLKEDDGIPQWRKLLVASKSARKHGRGEIDIFEALQSTQTSRKASTSTLREKGHSSNYRPQKEVGKRYIYGGIGGNGKVSFRSMKNSQVDSGSRAPSPSRAPFEPRPSTCKDIGRSINSYLPMLVNSSKNDNTNENQDIFKSGPANLESGRLSAQADVDANHPTSFKPDESDMTTENIPQETDGPAIVVNHPLADTNSLPDEPSTMESTTNSFQFSQFDCSDFDTTTGHFTQDVTEFVSPFSEPSEISPQLFDDLQLQMHSPFVARYAHFDGNFSGPTDPHARLIAALPSRIIAQIASDSFMDYELVSDYFLTFRAFMDSQILLKMLFARLEWSLDKKSADGRIARIRTFAAMRHWVLNYFADDFLHEKDGWVLRNEFCNNLNRLYRKIKIRMSRVNLQEPETRRGNMKARPAAVASDLKVLIDLKRCWVGRCDAFCNSTDDLGIDDSGFSYNASDGFDADRDIEPGLAPHDDGGENLIQGNVEVNPRRLSRYTDVRFSHYGAIRPTDSTTLPVTASSTSAASINMTLEADDQPAANAFYHQKQRFSHVKTNSQSSTVSANSVASKRRLEAKRKQYRTTSDSVRTEIPIVRRQSSVINKQRPNSHNDIEAIKRQQLSKHNITFSVLKNDGDGAGAMKDEHTRPMEPLSVAQDTRLEVPILQIEPQSASVSAPLQNLIRGTLFTPVEGIIHVLGDIPSAQVSCNEPEHGGSHSPQYHLCSIRSHHEDCRRPVIGAWGLKGGDMTSTITGLMSRDDVSVVTSDTPRTPIKRFEHHDIFRLRSPMQSPERNRSHAGDTPKRSITLPLNTSPTDSPPYSHPPRGETYSNAEDEKVNYIQSSGQGVKHIMGTLRRAFGDRKHSNQDDQTLYWNGHDNRSSNGSAQGKSARGRHPRGETFAGRFHLKKAAHTHSFSGGSNPSQTRSSFDRSRNWEGMTSRNKSTSIDRSRSPTSHLNTSYAPSEPNSSALNNRYPTVGIPKTRKDADTCDHAALSPPRTQISPPGEKPHIHFNPSQEDKASSHEHKGSLNTEGKGGALIMQWLNKNKEARVDLLAESAAENYMDRFSGAVNEENQKRSSVATIFTPDVTTHSVQIRVARANERTSDCISAEVKKAMTKLAASSDPEPQHAPPRQSSPCSLGSPISRSRRPVFSQGQETSQLQPSRTLSGDYSVVSSAAGTGFREPNGQPTSERTLYAGLGFGLDLASRIPRRPSANGKVIESPPSSEHHSTSKSAFNRLPPYNCSSPVPYPGPDLTTVESAPSSGRNSSDTRGNAVRYSLIQTSDRISLDPRSLGDSDANSIEMRGGNMERSVTRTTQGTQISQSTDHSQTRPLSKSGQPTERPGVVARSMKSWGNRLRKYASYQSGMSKLNFRRHHEHEHERVDDANIQRQGEGHRGRSLWGRNKYLLHHHHHDANNTPGKVLNHHPLNISSFDVHGKIDEHDREDTTSPIPLLTLPSSSLRLSLPSPFLFENIEDSQQPVDHDQSPQKIHHSPGSDIGSTTGTYGSVPLRIDTATSASVESPYLAPDFTWQRFELVNSLSGSQANEDVCSGGGQKTPDAEPAARPHSDISRSFEDSIVSTNEGPVSKEATFAQAAVASESPFDDYDCEHNQDINESEEIWESPSVNTSPSKPTIFPRYSLHVSDSQDRDVGKITCDDNEANDSHFFRRSVNSDLGLKTTIPVSPDSDGQRSDDLLSSNDSELSYHSAQQDTNALNDAHSQETPEDGNVPKVHANDAGPSSLGPESVSPLKGQSKEVFHHTEPQDCSLAGDVSSSLRQPVSRTPSNRAEKAESQANIPDTLASPHPPSTHEERHEKAPGSQQELAPAADDDSVPQSEKHAPSSKYQHAPFILAYSSRVLAEQMTIIEVAALAEIDWRDLVDMNWSNDQTALDWSVYLASEERRGIDVVIARFNLMVKWIVSEIVLTHDISERAHAISKFIHVAIHARRMRNFSTMVQVTIALSSVDCASLKSTWALVDPDSKQAFEDMESLVQPLRNFKDLRMEMESQGLHEGCVPFVGLYVQDLTYNAQKPATIHIEGGVQPLINLERYRTAASIIKSLLRLIDASTRYGLTPINGVIERCLWISCLKDEDIRHLSKSLEL</sequence>
<evidence type="ECO:0000256" key="1">
    <source>
        <dbReference type="ARBA" id="ARBA00022658"/>
    </source>
</evidence>
<evidence type="ECO:0000256" key="3">
    <source>
        <dbReference type="SAM" id="MobiDB-lite"/>
    </source>
</evidence>
<dbReference type="InterPro" id="IPR001895">
    <property type="entry name" value="RASGEF_cat_dom"/>
</dbReference>
<feature type="compositionally biased region" description="Basic and acidic residues" evidence="3">
    <location>
        <begin position="959"/>
        <end position="970"/>
    </location>
</feature>
<feature type="compositionally biased region" description="Basic and acidic residues" evidence="3">
    <location>
        <begin position="1976"/>
        <end position="1985"/>
    </location>
</feature>
<dbReference type="Pfam" id="PF00618">
    <property type="entry name" value="RasGEF_N"/>
    <property type="match status" value="1"/>
</dbReference>
<dbReference type="Gene3D" id="1.20.870.10">
    <property type="entry name" value="Son of sevenless (SoS) protein Chain: S domain 1"/>
    <property type="match status" value="1"/>
</dbReference>
<feature type="compositionally biased region" description="Polar residues" evidence="3">
    <location>
        <begin position="1118"/>
        <end position="1141"/>
    </location>
</feature>
<evidence type="ECO:0000259" key="4">
    <source>
        <dbReference type="PROSITE" id="PS50009"/>
    </source>
</evidence>
<feature type="region of interest" description="Disordered" evidence="3">
    <location>
        <begin position="1455"/>
        <end position="1513"/>
    </location>
</feature>
<dbReference type="InterPro" id="IPR023578">
    <property type="entry name" value="Ras_GEF_dom_sf"/>
</dbReference>
<comment type="caution">
    <text evidence="6">The sequence shown here is derived from an EMBL/GenBank/DDBJ whole genome shotgun (WGS) entry which is preliminary data.</text>
</comment>